<dbReference type="PROSITE" id="PS01068">
    <property type="entry name" value="OMPA_1"/>
    <property type="match status" value="1"/>
</dbReference>
<evidence type="ECO:0000256" key="4">
    <source>
        <dbReference type="PROSITE-ProRule" id="PRU00473"/>
    </source>
</evidence>
<evidence type="ECO:0000256" key="5">
    <source>
        <dbReference type="SAM" id="SignalP"/>
    </source>
</evidence>
<protein>
    <submittedName>
        <fullName evidence="7">OmpA family protein</fullName>
    </submittedName>
</protein>
<dbReference type="PROSITE" id="PS51123">
    <property type="entry name" value="OMPA_2"/>
    <property type="match status" value="1"/>
</dbReference>
<keyword evidence="2 4" id="KW-0472">Membrane</keyword>
<dbReference type="Proteomes" id="UP001597349">
    <property type="component" value="Unassembled WGS sequence"/>
</dbReference>
<sequence length="178" mass="19247">MQWGSSAFVLAVVFCSTHAFADPVQKSEDIVKFFAGAADLGKSRGICVGSEEECKSKKKANDAPAEKSSLDMLINFGLNSAELDTTARAELGEFAKALKDNRLSTFSFVVEGYTDATGTVHYNEGLSQRRAQSVAAFLTASGVEAARINPIGMGEKNSRSPNPYDPVNRRVEMRIKTQ</sequence>
<organism evidence="7 8">
    <name type="scientific">Mesorhizobium calcicola</name>
    <dbReference type="NCBI Taxonomy" id="1300310"/>
    <lineage>
        <taxon>Bacteria</taxon>
        <taxon>Pseudomonadati</taxon>
        <taxon>Pseudomonadota</taxon>
        <taxon>Alphaproteobacteria</taxon>
        <taxon>Hyphomicrobiales</taxon>
        <taxon>Phyllobacteriaceae</taxon>
        <taxon>Mesorhizobium</taxon>
    </lineage>
</organism>
<keyword evidence="8" id="KW-1185">Reference proteome</keyword>
<dbReference type="CDD" id="cd07185">
    <property type="entry name" value="OmpA_C-like"/>
    <property type="match status" value="1"/>
</dbReference>
<dbReference type="InterPro" id="IPR036737">
    <property type="entry name" value="OmpA-like_sf"/>
</dbReference>
<feature type="domain" description="OmpA-like" evidence="6">
    <location>
        <begin position="63"/>
        <end position="178"/>
    </location>
</feature>
<dbReference type="InterPro" id="IPR006664">
    <property type="entry name" value="OMP_bac"/>
</dbReference>
<dbReference type="PANTHER" id="PTHR30329:SF21">
    <property type="entry name" value="LIPOPROTEIN YIAD-RELATED"/>
    <property type="match status" value="1"/>
</dbReference>
<evidence type="ECO:0000256" key="3">
    <source>
        <dbReference type="ARBA" id="ARBA00023237"/>
    </source>
</evidence>
<dbReference type="PANTHER" id="PTHR30329">
    <property type="entry name" value="STATOR ELEMENT OF FLAGELLAR MOTOR COMPLEX"/>
    <property type="match status" value="1"/>
</dbReference>
<comment type="subcellular location">
    <subcellularLocation>
        <location evidence="1">Cell outer membrane</location>
    </subcellularLocation>
</comment>
<reference evidence="8" key="1">
    <citation type="journal article" date="2019" name="Int. J. Syst. Evol. Microbiol.">
        <title>The Global Catalogue of Microorganisms (GCM) 10K type strain sequencing project: providing services to taxonomists for standard genome sequencing and annotation.</title>
        <authorList>
            <consortium name="The Broad Institute Genomics Platform"/>
            <consortium name="The Broad Institute Genome Sequencing Center for Infectious Disease"/>
            <person name="Wu L."/>
            <person name="Ma J."/>
        </authorList>
    </citation>
    <scope>NUCLEOTIDE SEQUENCE [LARGE SCALE GENOMIC DNA]</scope>
    <source>
        <strain evidence="8">CGMCC 1.16226</strain>
    </source>
</reference>
<evidence type="ECO:0000313" key="7">
    <source>
        <dbReference type="EMBL" id="MFD2055378.1"/>
    </source>
</evidence>
<feature type="signal peptide" evidence="5">
    <location>
        <begin position="1"/>
        <end position="21"/>
    </location>
</feature>
<evidence type="ECO:0000313" key="8">
    <source>
        <dbReference type="Proteomes" id="UP001597349"/>
    </source>
</evidence>
<evidence type="ECO:0000259" key="6">
    <source>
        <dbReference type="PROSITE" id="PS51123"/>
    </source>
</evidence>
<keyword evidence="5" id="KW-0732">Signal</keyword>
<dbReference type="RefSeq" id="WP_379021564.1">
    <property type="nucleotide sequence ID" value="NZ_JBHUGY010000031.1"/>
</dbReference>
<evidence type="ECO:0000256" key="1">
    <source>
        <dbReference type="ARBA" id="ARBA00004442"/>
    </source>
</evidence>
<dbReference type="EMBL" id="JBHUGY010000031">
    <property type="protein sequence ID" value="MFD2055378.1"/>
    <property type="molecule type" value="Genomic_DNA"/>
</dbReference>
<proteinExistence type="predicted"/>
<keyword evidence="3" id="KW-0998">Cell outer membrane</keyword>
<dbReference type="PRINTS" id="PR01021">
    <property type="entry name" value="OMPADOMAIN"/>
</dbReference>
<evidence type="ECO:0000256" key="2">
    <source>
        <dbReference type="ARBA" id="ARBA00023136"/>
    </source>
</evidence>
<dbReference type="InterPro" id="IPR006665">
    <property type="entry name" value="OmpA-like"/>
</dbReference>
<dbReference type="Gene3D" id="3.30.1330.60">
    <property type="entry name" value="OmpA-like domain"/>
    <property type="match status" value="1"/>
</dbReference>
<accession>A0ABW4WH45</accession>
<gene>
    <name evidence="7" type="ORF">ACFSQT_20660</name>
</gene>
<dbReference type="SUPFAM" id="SSF103088">
    <property type="entry name" value="OmpA-like"/>
    <property type="match status" value="1"/>
</dbReference>
<dbReference type="InterPro" id="IPR006690">
    <property type="entry name" value="OMPA-like_CS"/>
</dbReference>
<name>A0ABW4WH45_9HYPH</name>
<feature type="chain" id="PRO_5045772686" evidence="5">
    <location>
        <begin position="22"/>
        <end position="178"/>
    </location>
</feature>
<dbReference type="InterPro" id="IPR050330">
    <property type="entry name" value="Bact_OuterMem_StrucFunc"/>
</dbReference>
<comment type="caution">
    <text evidence="7">The sequence shown here is derived from an EMBL/GenBank/DDBJ whole genome shotgun (WGS) entry which is preliminary data.</text>
</comment>
<dbReference type="Pfam" id="PF00691">
    <property type="entry name" value="OmpA"/>
    <property type="match status" value="1"/>
</dbReference>